<proteinExistence type="predicted"/>
<name>A0A8S5UBE2_9CAUD</name>
<sequence>MVSFLIYQIFQAYRNLIYSQTLVLKKFNSLQMLIDLHI</sequence>
<organism evidence="1">
    <name type="scientific">Podoviridae sp. ctZkC8</name>
    <dbReference type="NCBI Taxonomy" id="2825259"/>
    <lineage>
        <taxon>Viruses</taxon>
        <taxon>Duplodnaviria</taxon>
        <taxon>Heunggongvirae</taxon>
        <taxon>Uroviricota</taxon>
        <taxon>Caudoviricetes</taxon>
    </lineage>
</organism>
<dbReference type="EMBL" id="BK016062">
    <property type="protein sequence ID" value="DAF91813.1"/>
    <property type="molecule type" value="Genomic_DNA"/>
</dbReference>
<accession>A0A8S5UBE2</accession>
<evidence type="ECO:0000313" key="1">
    <source>
        <dbReference type="EMBL" id="DAF91813.1"/>
    </source>
</evidence>
<protein>
    <submittedName>
        <fullName evidence="1">Uncharacterized protein</fullName>
    </submittedName>
</protein>
<reference evidence="1" key="1">
    <citation type="journal article" date="2021" name="Proc. Natl. Acad. Sci. U.S.A.">
        <title>A Catalog of Tens of Thousands of Viruses from Human Metagenomes Reveals Hidden Associations with Chronic Diseases.</title>
        <authorList>
            <person name="Tisza M.J."/>
            <person name="Buck C.B."/>
        </authorList>
    </citation>
    <scope>NUCLEOTIDE SEQUENCE</scope>
    <source>
        <strain evidence="1">CtZkC8</strain>
    </source>
</reference>